<dbReference type="GO" id="GO:0003676">
    <property type="term" value="F:nucleic acid binding"/>
    <property type="evidence" value="ECO:0007669"/>
    <property type="project" value="InterPro"/>
</dbReference>
<dbReference type="AlphaFoldDB" id="A0A9Q4KQC6"/>
<evidence type="ECO:0000313" key="4">
    <source>
        <dbReference type="Proteomes" id="UP001075461"/>
    </source>
</evidence>
<dbReference type="PROSITE" id="PS51857">
    <property type="entry name" value="CSD_2"/>
    <property type="match status" value="1"/>
</dbReference>
<evidence type="ECO:0000256" key="1">
    <source>
        <dbReference type="SAM" id="Phobius"/>
    </source>
</evidence>
<gene>
    <name evidence="3" type="ORF">O6B92_08380</name>
</gene>
<organism evidence="3 4">
    <name type="scientific">Campylobacter ureolyticus</name>
    <dbReference type="NCBI Taxonomy" id="827"/>
    <lineage>
        <taxon>Bacteria</taxon>
        <taxon>Pseudomonadati</taxon>
        <taxon>Campylobacterota</taxon>
        <taxon>Epsilonproteobacteria</taxon>
        <taxon>Campylobacterales</taxon>
        <taxon>Campylobacteraceae</taxon>
        <taxon>Campylobacter</taxon>
    </lineage>
</organism>
<dbReference type="InterPro" id="IPR002059">
    <property type="entry name" value="CSP_DNA-bd"/>
</dbReference>
<accession>A0A9Q4KQC6</accession>
<dbReference type="GO" id="GO:0005829">
    <property type="term" value="C:cytosol"/>
    <property type="evidence" value="ECO:0007669"/>
    <property type="project" value="UniProtKB-ARBA"/>
</dbReference>
<reference evidence="3" key="1">
    <citation type="submission" date="2022-12" db="EMBL/GenBank/DDBJ databases">
        <title>Species Delineation and Comparative Genomics within the Campylobacter ureolyticus Complex.</title>
        <authorList>
            <person name="Maki J."/>
            <person name="Howard M."/>
            <person name="Connelly S."/>
            <person name="Hardy D.J."/>
            <person name="Cameron A."/>
        </authorList>
    </citation>
    <scope>NUCLEOTIDE SEQUENCE</scope>
    <source>
        <strain evidence="3">URMC_786</strain>
    </source>
</reference>
<dbReference type="RefSeq" id="WP_269480586.1">
    <property type="nucleotide sequence ID" value="NZ_JAPXGH010000015.1"/>
</dbReference>
<dbReference type="InterPro" id="IPR012340">
    <property type="entry name" value="NA-bd_OB-fold"/>
</dbReference>
<dbReference type="Proteomes" id="UP001075461">
    <property type="component" value="Unassembled WGS sequence"/>
</dbReference>
<feature type="domain" description="CSD" evidence="2">
    <location>
        <begin position="1"/>
        <end position="60"/>
    </location>
</feature>
<sequence length="246" mass="27625">MNGVIKTYLDSGGYGFISGSDENDYYFSKKDFSGEFQVGDFVKFELGLGKKSYYAKDIVLETNFFYEIPNEVISTEKNEINGYEIVDLSNFIVCASGRGDPNIAKENIKIHAKILGANALLGRRYFQTTGSEHSNAGSGTHYFTIHNFEARVAFVSKKSLDKTALTKDQLEKKVKIDSIAKVVKKELSQKSSSNTFGTILFWAVFILLILTIFSKGESYIVALIPLVISLYIFDLSIDFDSWLREI</sequence>
<keyword evidence="1" id="KW-0812">Transmembrane</keyword>
<dbReference type="SMART" id="SM00357">
    <property type="entry name" value="CSP"/>
    <property type="match status" value="1"/>
</dbReference>
<name>A0A9Q4KQC6_9BACT</name>
<comment type="caution">
    <text evidence="3">The sequence shown here is derived from an EMBL/GenBank/DDBJ whole genome shotgun (WGS) entry which is preliminary data.</text>
</comment>
<keyword evidence="1" id="KW-0472">Membrane</keyword>
<dbReference type="SUPFAM" id="SSF50249">
    <property type="entry name" value="Nucleic acid-binding proteins"/>
    <property type="match status" value="1"/>
</dbReference>
<dbReference type="Gene3D" id="2.40.50.140">
    <property type="entry name" value="Nucleic acid-binding proteins"/>
    <property type="match status" value="1"/>
</dbReference>
<protein>
    <submittedName>
        <fullName evidence="3">Cold shock domain-containing protein</fullName>
    </submittedName>
</protein>
<keyword evidence="1" id="KW-1133">Transmembrane helix</keyword>
<evidence type="ECO:0000313" key="3">
    <source>
        <dbReference type="EMBL" id="MCZ6162345.1"/>
    </source>
</evidence>
<dbReference type="EMBL" id="JAPXGP010000007">
    <property type="protein sequence ID" value="MCZ6162345.1"/>
    <property type="molecule type" value="Genomic_DNA"/>
</dbReference>
<dbReference type="InterPro" id="IPR011129">
    <property type="entry name" value="CSD"/>
</dbReference>
<feature type="transmembrane region" description="Helical" evidence="1">
    <location>
        <begin position="194"/>
        <end position="213"/>
    </location>
</feature>
<proteinExistence type="predicted"/>
<feature type="transmembrane region" description="Helical" evidence="1">
    <location>
        <begin position="219"/>
        <end position="237"/>
    </location>
</feature>
<evidence type="ECO:0000259" key="2">
    <source>
        <dbReference type="PROSITE" id="PS51857"/>
    </source>
</evidence>